<sequence>MPNLLEMPPEIMQEIVDFVGCPEIFTLRNVCHDLRNFVDNIKPNFRLQKLGWTISSETMTIDCEQNDKKYSIKYDKSDQDQFFKMMEPILKFQKSTLTIFGTTDQSPIPGFYDKMKRILESRPSPLKVFELSMRCAYQYQIQSILSTLEPGTLERIWLDGRHFESLKFHKIVGLEQWKSANTLHVHTFTVHAPLTDFGNFKRVFALFGSVDWEDLDSLREIFLSNPETKRLFYIYHWGLNGWDEWRESLGPAINEDDGEPEWRFRYPNSDRTLRIAEFYDRIVFESLD</sequence>
<dbReference type="CDD" id="cd22150">
    <property type="entry name" value="F-box_CeFBXA-like"/>
    <property type="match status" value="1"/>
</dbReference>
<evidence type="ECO:0000259" key="1">
    <source>
        <dbReference type="PROSITE" id="PS50181"/>
    </source>
</evidence>
<keyword evidence="3" id="KW-1185">Reference proteome</keyword>
<organism evidence="3">
    <name type="scientific">Caenorhabditis brenneri</name>
    <name type="common">Nematode worm</name>
    <dbReference type="NCBI Taxonomy" id="135651"/>
    <lineage>
        <taxon>Eukaryota</taxon>
        <taxon>Metazoa</taxon>
        <taxon>Ecdysozoa</taxon>
        <taxon>Nematoda</taxon>
        <taxon>Chromadorea</taxon>
        <taxon>Rhabditida</taxon>
        <taxon>Rhabditina</taxon>
        <taxon>Rhabditomorpha</taxon>
        <taxon>Rhabditoidea</taxon>
        <taxon>Rhabditidae</taxon>
        <taxon>Peloderinae</taxon>
        <taxon>Caenorhabditis</taxon>
    </lineage>
</organism>
<feature type="domain" description="F-box" evidence="1">
    <location>
        <begin position="1"/>
        <end position="50"/>
    </location>
</feature>
<dbReference type="OrthoDB" id="5793453at2759"/>
<dbReference type="PANTHER" id="PTHR23015:SF4">
    <property type="entry name" value="DUF38 DOMAIN-CONTAINING PROTEIN-RELATED"/>
    <property type="match status" value="1"/>
</dbReference>
<dbReference type="HOGENOM" id="CLU_030831_0_2_1"/>
<dbReference type="GO" id="GO:0045087">
    <property type="term" value="P:innate immune response"/>
    <property type="evidence" value="ECO:0007669"/>
    <property type="project" value="TreeGrafter"/>
</dbReference>
<dbReference type="InterPro" id="IPR001810">
    <property type="entry name" value="F-box_dom"/>
</dbReference>
<dbReference type="OMA" id="QWKSANT"/>
<dbReference type="PROSITE" id="PS50181">
    <property type="entry name" value="FBOX"/>
    <property type="match status" value="1"/>
</dbReference>
<protein>
    <recommendedName>
        <fullName evidence="1">F-box domain-containing protein</fullName>
    </recommendedName>
</protein>
<evidence type="ECO:0000313" key="3">
    <source>
        <dbReference type="Proteomes" id="UP000008068"/>
    </source>
</evidence>
<dbReference type="InterPro" id="IPR040161">
    <property type="entry name" value="FB224"/>
</dbReference>
<dbReference type="SMART" id="SM00256">
    <property type="entry name" value="FBOX"/>
    <property type="match status" value="1"/>
</dbReference>
<gene>
    <name evidence="2" type="ORF">CAEBREN_09372</name>
</gene>
<dbReference type="Proteomes" id="UP000008068">
    <property type="component" value="Unassembled WGS sequence"/>
</dbReference>
<reference evidence="3" key="1">
    <citation type="submission" date="2011-07" db="EMBL/GenBank/DDBJ databases">
        <authorList>
            <consortium name="Caenorhabditis brenneri Sequencing and Analysis Consortium"/>
            <person name="Wilson R.K."/>
        </authorList>
    </citation>
    <scope>NUCLEOTIDE SEQUENCE [LARGE SCALE GENOMIC DNA]</scope>
    <source>
        <strain evidence="3">PB2801</strain>
    </source>
</reference>
<dbReference type="EMBL" id="GL380585">
    <property type="protein sequence ID" value="EGT57844.1"/>
    <property type="molecule type" value="Genomic_DNA"/>
</dbReference>
<dbReference type="InterPro" id="IPR002900">
    <property type="entry name" value="DUF38/FTH_CAE_spp"/>
</dbReference>
<proteinExistence type="predicted"/>
<dbReference type="PANTHER" id="PTHR23015">
    <property type="entry name" value="UNCHARACTERIZED C.ELEGANS PROTEIN"/>
    <property type="match status" value="1"/>
</dbReference>
<accession>G0PIN0</accession>
<dbReference type="Pfam" id="PF00646">
    <property type="entry name" value="F-box"/>
    <property type="match status" value="1"/>
</dbReference>
<dbReference type="Pfam" id="PF01827">
    <property type="entry name" value="FTH"/>
    <property type="match status" value="1"/>
</dbReference>
<dbReference type="InParanoid" id="G0PIN0"/>
<evidence type="ECO:0000313" key="2">
    <source>
        <dbReference type="EMBL" id="EGT57844.1"/>
    </source>
</evidence>
<name>G0PIN0_CAEBE</name>
<dbReference type="AlphaFoldDB" id="G0PIN0"/>